<evidence type="ECO:0000256" key="2">
    <source>
        <dbReference type="ARBA" id="ARBA00022679"/>
    </source>
</evidence>
<dbReference type="GO" id="GO:0046835">
    <property type="term" value="P:carbohydrate phosphorylation"/>
    <property type="evidence" value="ECO:0007669"/>
    <property type="project" value="TreeGrafter"/>
</dbReference>
<dbReference type="Pfam" id="PF17102">
    <property type="entry name" value="Stealth_CR3"/>
    <property type="match status" value="1"/>
</dbReference>
<evidence type="ECO:0000256" key="1">
    <source>
        <dbReference type="ARBA" id="ARBA00007583"/>
    </source>
</evidence>
<reference evidence="5" key="1">
    <citation type="submission" date="2014-08" db="EMBL/GenBank/DDBJ databases">
        <authorList>
            <person name="Sharma Rahul"/>
            <person name="Thines Marco"/>
        </authorList>
    </citation>
    <scope>NUCLEOTIDE SEQUENCE</scope>
</reference>
<dbReference type="InterPro" id="IPR031357">
    <property type="entry name" value="Stealth_CR3"/>
</dbReference>
<keyword evidence="2" id="KW-0808">Transferase</keyword>
<sequence length="802" mass="90484">MDGRLHSYLRAFVLFAFFFVPNNNSLRRVFTPLLARLYRWSRVLRRFLKKYRSQDSLSFLGQLDMRLLGFNVAPFGNTYELVPTSQDAFPVPNSSKSTTQLNFSRTPWLTAARVRWTIGAIPALSLLALLGCLENQSIALPASAPNEQTPIQFTDNSAVPEDHWHATEYLLNHPIVQLPADKAVRSSIPIPYQAPSSACLLHLYTLADLTKFNPALCPCSEVPSPIDVVVTFVNGSDPFFRRAYDNSITHGEKAHDAQPAIKRYSNMGEMKYSLRSVGRNLAGPRLQAGWVRGLGGDYKDERIADDQRLGQIPTWLNWKNLQQKAHIAGQLTSRAEDGLDQGRKLAWHFHSEIFLGDEEWTKEALPNFNSFAIESQISNIPSLNPNFISMNDDFFILRPLSASDFHTDLFGPVLRLQDNLKVTGKQNARVGDPGEWGGLEWGAYILGRRHPNNGLEYLNHLPKTLSQPHLHELSLTFPQAISDASKRKFRRQKTGGPDIEMAFLQTHYIRQRFREALLYAYVVARPTRSDGSSIWGRIERDELIKLGVDGWSGVIGDFQGKGELNKDVFKSILSTAKEETALSTDLFFVSASGLPPNSFGPKTKRSIDLSSCLGTWWSNSEEEIDSVEMFKRLAFERVDCGDMLISSILSLSAEPGLTDLLPRPDTFFNPSGSESEAEPPIYQVPHLPLTPTWEEADFTLPALFPSWSGLDPRGVDLMDWTVRILGRYRFSLGQTPSYFKSITDKSSVPRVMTHINQHPDLALLALNDDLRDSTTDNDRALYVAQIRSWGEQMFPGEEWWEF</sequence>
<dbReference type="Pfam" id="PF11380">
    <property type="entry name" value="Stealth_CR2"/>
    <property type="match status" value="1"/>
</dbReference>
<dbReference type="GO" id="GO:0005794">
    <property type="term" value="C:Golgi apparatus"/>
    <property type="evidence" value="ECO:0007669"/>
    <property type="project" value="TreeGrafter"/>
</dbReference>
<dbReference type="PANTHER" id="PTHR24045:SF0">
    <property type="entry name" value="N-ACETYLGLUCOSAMINE-1-PHOSPHOTRANSFERASE SUBUNITS ALPHA_BETA"/>
    <property type="match status" value="1"/>
</dbReference>
<name>A0A0F7SFG3_PHARH</name>
<dbReference type="GO" id="GO:0003976">
    <property type="term" value="F:UDP-N-acetylglucosamine-lysosomal-enzyme N-acetylglucosaminephosphotransferase activity"/>
    <property type="evidence" value="ECO:0007669"/>
    <property type="project" value="TreeGrafter"/>
</dbReference>
<dbReference type="EMBL" id="LN483116">
    <property type="protein sequence ID" value="CDZ96238.1"/>
    <property type="molecule type" value="Genomic_DNA"/>
</dbReference>
<organism evidence="5">
    <name type="scientific">Phaffia rhodozyma</name>
    <name type="common">Yeast</name>
    <name type="synonym">Xanthophyllomyces dendrorhous</name>
    <dbReference type="NCBI Taxonomy" id="264483"/>
    <lineage>
        <taxon>Eukaryota</taxon>
        <taxon>Fungi</taxon>
        <taxon>Dikarya</taxon>
        <taxon>Basidiomycota</taxon>
        <taxon>Agaricomycotina</taxon>
        <taxon>Tremellomycetes</taxon>
        <taxon>Cystofilobasidiales</taxon>
        <taxon>Mrakiaceae</taxon>
        <taxon>Phaffia</taxon>
    </lineage>
</organism>
<evidence type="ECO:0000313" key="5">
    <source>
        <dbReference type="EMBL" id="CDZ96238.1"/>
    </source>
</evidence>
<feature type="domain" description="Stealth protein CR3 conserved region 3" evidence="4">
    <location>
        <begin position="460"/>
        <end position="509"/>
    </location>
</feature>
<dbReference type="PANTHER" id="PTHR24045">
    <property type="match status" value="1"/>
</dbReference>
<dbReference type="InterPro" id="IPR021520">
    <property type="entry name" value="Stealth_CR2"/>
</dbReference>
<feature type="domain" description="Stealth protein CR2 conserved region 2" evidence="3">
    <location>
        <begin position="361"/>
        <end position="407"/>
    </location>
</feature>
<comment type="similarity">
    <text evidence="1">Belongs to the stealth family.</text>
</comment>
<dbReference type="AlphaFoldDB" id="A0A0F7SFG3"/>
<protein>
    <submittedName>
        <fullName evidence="5">Uncharacterized protein</fullName>
    </submittedName>
</protein>
<dbReference type="InterPro" id="IPR047141">
    <property type="entry name" value="Stealth"/>
</dbReference>
<accession>A0A0F7SFG3</accession>
<evidence type="ECO:0000259" key="4">
    <source>
        <dbReference type="Pfam" id="PF17102"/>
    </source>
</evidence>
<evidence type="ECO:0000259" key="3">
    <source>
        <dbReference type="Pfam" id="PF11380"/>
    </source>
</evidence>
<proteinExistence type="inferred from homology"/>